<dbReference type="InterPro" id="IPR043135">
    <property type="entry name" value="Fur_C"/>
</dbReference>
<proteinExistence type="inferred from homology"/>
<keyword evidence="2" id="KW-0678">Repressor</keyword>
<evidence type="ECO:0000256" key="3">
    <source>
        <dbReference type="ARBA" id="ARBA00022833"/>
    </source>
</evidence>
<reference evidence="8" key="1">
    <citation type="submission" date="2019-09" db="EMBL/GenBank/DDBJ databases">
        <title>In-depth cultivation of the pig gut microbiome towards novel bacterial diversity and tailored functional studies.</title>
        <authorList>
            <person name="Wylensek D."/>
            <person name="Hitch T.C.A."/>
            <person name="Clavel T."/>
        </authorList>
    </citation>
    <scope>NUCLEOTIDE SEQUENCE</scope>
    <source>
        <strain evidence="8">RF-744-FAT-WT-3</strain>
    </source>
</reference>
<feature type="binding site" evidence="7">
    <location>
        <position position="99"/>
    </location>
    <ligand>
        <name>Zn(2+)</name>
        <dbReference type="ChEBI" id="CHEBI:29105"/>
    </ligand>
</feature>
<dbReference type="GO" id="GO:0003700">
    <property type="term" value="F:DNA-binding transcription factor activity"/>
    <property type="evidence" value="ECO:0007669"/>
    <property type="project" value="InterPro"/>
</dbReference>
<keyword evidence="7" id="KW-0479">Metal-binding</keyword>
<protein>
    <submittedName>
        <fullName evidence="8">Transcriptional repressor</fullName>
    </submittedName>
</protein>
<dbReference type="InterPro" id="IPR036388">
    <property type="entry name" value="WH-like_DNA-bd_sf"/>
</dbReference>
<evidence type="ECO:0000256" key="2">
    <source>
        <dbReference type="ARBA" id="ARBA00022491"/>
    </source>
</evidence>
<dbReference type="PANTHER" id="PTHR33202">
    <property type="entry name" value="ZINC UPTAKE REGULATION PROTEIN"/>
    <property type="match status" value="1"/>
</dbReference>
<evidence type="ECO:0000256" key="6">
    <source>
        <dbReference type="ARBA" id="ARBA00023163"/>
    </source>
</evidence>
<accession>A0A6A8M826</accession>
<name>A0A6A8M826_9FIRM</name>
<dbReference type="GO" id="GO:1900376">
    <property type="term" value="P:regulation of secondary metabolite biosynthetic process"/>
    <property type="evidence" value="ECO:0007669"/>
    <property type="project" value="TreeGrafter"/>
</dbReference>
<keyword evidence="4" id="KW-0805">Transcription regulation</keyword>
<evidence type="ECO:0000256" key="7">
    <source>
        <dbReference type="PIRSR" id="PIRSR602481-1"/>
    </source>
</evidence>
<gene>
    <name evidence="8" type="ORF">FYJ66_02430</name>
</gene>
<dbReference type="GO" id="GO:0008270">
    <property type="term" value="F:zinc ion binding"/>
    <property type="evidence" value="ECO:0007669"/>
    <property type="project" value="TreeGrafter"/>
</dbReference>
<dbReference type="AlphaFoldDB" id="A0A6A8M826"/>
<dbReference type="EMBL" id="VUNB01000002">
    <property type="protein sequence ID" value="MST68449.1"/>
    <property type="molecule type" value="Genomic_DNA"/>
</dbReference>
<dbReference type="Gene3D" id="1.10.10.10">
    <property type="entry name" value="Winged helix-like DNA-binding domain superfamily/Winged helix DNA-binding domain"/>
    <property type="match status" value="1"/>
</dbReference>
<evidence type="ECO:0000256" key="4">
    <source>
        <dbReference type="ARBA" id="ARBA00023015"/>
    </source>
</evidence>
<keyword evidence="5" id="KW-0238">DNA-binding</keyword>
<dbReference type="InterPro" id="IPR002481">
    <property type="entry name" value="FUR"/>
</dbReference>
<dbReference type="Pfam" id="PF01475">
    <property type="entry name" value="FUR"/>
    <property type="match status" value="1"/>
</dbReference>
<evidence type="ECO:0000256" key="1">
    <source>
        <dbReference type="ARBA" id="ARBA00007957"/>
    </source>
</evidence>
<feature type="binding site" evidence="7">
    <location>
        <position position="96"/>
    </location>
    <ligand>
        <name>Zn(2+)</name>
        <dbReference type="ChEBI" id="CHEBI:29105"/>
    </ligand>
</feature>
<comment type="caution">
    <text evidence="8">The sequence shown here is derived from an EMBL/GenBank/DDBJ whole genome shotgun (WGS) entry which is preliminary data.</text>
</comment>
<keyword evidence="3 7" id="KW-0862">Zinc</keyword>
<keyword evidence="6" id="KW-0804">Transcription</keyword>
<comment type="cofactor">
    <cofactor evidence="7">
        <name>Zn(2+)</name>
        <dbReference type="ChEBI" id="CHEBI:29105"/>
    </cofactor>
    <text evidence="7">Binds 1 zinc ion per subunit.</text>
</comment>
<dbReference type="GO" id="GO:0045892">
    <property type="term" value="P:negative regulation of DNA-templated transcription"/>
    <property type="evidence" value="ECO:0007669"/>
    <property type="project" value="TreeGrafter"/>
</dbReference>
<dbReference type="InterPro" id="IPR036390">
    <property type="entry name" value="WH_DNA-bd_sf"/>
</dbReference>
<evidence type="ECO:0000256" key="5">
    <source>
        <dbReference type="ARBA" id="ARBA00023125"/>
    </source>
</evidence>
<dbReference type="SUPFAM" id="SSF46785">
    <property type="entry name" value="Winged helix' DNA-binding domain"/>
    <property type="match status" value="1"/>
</dbReference>
<feature type="binding site" evidence="7">
    <location>
        <position position="139"/>
    </location>
    <ligand>
        <name>Zn(2+)</name>
        <dbReference type="ChEBI" id="CHEBI:29105"/>
    </ligand>
</feature>
<organism evidence="8">
    <name type="scientific">Baileyella intestinalis</name>
    <dbReference type="NCBI Taxonomy" id="2606709"/>
    <lineage>
        <taxon>Bacteria</taxon>
        <taxon>Bacillati</taxon>
        <taxon>Bacillota</taxon>
        <taxon>Clostridia</taxon>
        <taxon>Peptostreptococcales</taxon>
        <taxon>Anaerovoracaceae</taxon>
        <taxon>Baileyella</taxon>
    </lineage>
</organism>
<dbReference type="RefSeq" id="WP_154571926.1">
    <property type="nucleotide sequence ID" value="NZ_VUNB01000002.1"/>
</dbReference>
<sequence>MEHKHRKASYKTGQGEGVQEYLKENAGRHVTVEEIRRNARNGEKPIGLATIYRQLDKMVEEGLVAKYVTGAGSPACYEYLDPDQQNTTPEEFHCKCINCGTLIHIQCQELSGIGEHLLQEHHFMMDPKRTVFYGLCQKCQIGP</sequence>
<feature type="binding site" evidence="7">
    <location>
        <position position="136"/>
    </location>
    <ligand>
        <name>Zn(2+)</name>
        <dbReference type="ChEBI" id="CHEBI:29105"/>
    </ligand>
</feature>
<comment type="similarity">
    <text evidence="1">Belongs to the Fur family.</text>
</comment>
<dbReference type="Gene3D" id="3.30.1490.190">
    <property type="match status" value="1"/>
</dbReference>
<evidence type="ECO:0000313" key="8">
    <source>
        <dbReference type="EMBL" id="MST68449.1"/>
    </source>
</evidence>
<dbReference type="GO" id="GO:0000976">
    <property type="term" value="F:transcription cis-regulatory region binding"/>
    <property type="evidence" value="ECO:0007669"/>
    <property type="project" value="TreeGrafter"/>
</dbReference>
<dbReference type="PANTHER" id="PTHR33202:SF7">
    <property type="entry name" value="FERRIC UPTAKE REGULATION PROTEIN"/>
    <property type="match status" value="1"/>
</dbReference>